<dbReference type="GO" id="GO:0000287">
    <property type="term" value="F:magnesium ion binding"/>
    <property type="evidence" value="ECO:0007669"/>
    <property type="project" value="InterPro"/>
</dbReference>
<feature type="domain" description="4'-phosphopantetheinyl transferase" evidence="8">
    <location>
        <begin position="4"/>
        <end position="73"/>
    </location>
</feature>
<evidence type="ECO:0000256" key="5">
    <source>
        <dbReference type="ARBA" id="ARBA00022842"/>
    </source>
</evidence>
<dbReference type="EMBL" id="KV417484">
    <property type="protein sequence ID" value="KZP32909.1"/>
    <property type="molecule type" value="Genomic_DNA"/>
</dbReference>
<protein>
    <submittedName>
        <fullName evidence="10">4'-phosphopantetheinyl transferase</fullName>
    </submittedName>
</protein>
<evidence type="ECO:0000256" key="6">
    <source>
        <dbReference type="ARBA" id="ARBA00023098"/>
    </source>
</evidence>
<dbReference type="EMBL" id="KV417994">
    <property type="protein sequence ID" value="KZP03847.1"/>
    <property type="molecule type" value="Genomic_DNA"/>
</dbReference>
<sequence>MLLGVGVDVLNQQRIAALLARRGSQKLVARILSSTEASDWNNLTPARQVQFLAVRWSVKEAAYKAMYPVLKPTWKELTYRGLQGKAKPSLDYHPALVEDKEKVGKMHVSVSHDGHLVFATVIIENPGPGNQ</sequence>
<dbReference type="Proteomes" id="UP000076532">
    <property type="component" value="Unassembled WGS sequence"/>
</dbReference>
<dbReference type="GO" id="GO:0008897">
    <property type="term" value="F:holo-[acyl-carrier-protein] synthase activity"/>
    <property type="evidence" value="ECO:0007669"/>
    <property type="project" value="InterPro"/>
</dbReference>
<dbReference type="SUPFAM" id="SSF56214">
    <property type="entry name" value="4'-phosphopantetheinyl transferase"/>
    <property type="match status" value="1"/>
</dbReference>
<dbReference type="Pfam" id="PF01648">
    <property type="entry name" value="ACPS"/>
    <property type="match status" value="1"/>
</dbReference>
<keyword evidence="4" id="KW-0276">Fatty acid metabolism</keyword>
<keyword evidence="3" id="KW-0479">Metal-binding</keyword>
<dbReference type="Gene3D" id="3.90.470.20">
    <property type="entry name" value="4'-phosphopantetheinyl transferase domain"/>
    <property type="match status" value="1"/>
</dbReference>
<dbReference type="InterPro" id="IPR008278">
    <property type="entry name" value="4-PPantetheinyl_Trfase_dom"/>
</dbReference>
<evidence type="ECO:0000313" key="10">
    <source>
        <dbReference type="EMBL" id="KZP32909.1"/>
    </source>
</evidence>
<dbReference type="OrthoDB" id="15433at2759"/>
<keyword evidence="6" id="KW-0443">Lipid metabolism</keyword>
<dbReference type="NCBIfam" id="TIGR00516">
    <property type="entry name" value="acpS"/>
    <property type="match status" value="1"/>
</dbReference>
<evidence type="ECO:0000256" key="1">
    <source>
        <dbReference type="ARBA" id="ARBA00022516"/>
    </source>
</evidence>
<keyword evidence="2 10" id="KW-0808">Transferase</keyword>
<name>A0A166VNG5_9AGAM</name>
<dbReference type="InterPro" id="IPR037143">
    <property type="entry name" value="4-PPantetheinyl_Trfase_dom_sf"/>
</dbReference>
<keyword evidence="1" id="KW-0444">Lipid biosynthesis</keyword>
<evidence type="ECO:0000259" key="8">
    <source>
        <dbReference type="Pfam" id="PF01648"/>
    </source>
</evidence>
<keyword evidence="11" id="KW-1185">Reference proteome</keyword>
<reference evidence="10 11" key="1">
    <citation type="journal article" date="2016" name="Mol. Biol. Evol.">
        <title>Comparative Genomics of Early-Diverging Mushroom-Forming Fungi Provides Insights into the Origins of Lignocellulose Decay Capabilities.</title>
        <authorList>
            <person name="Nagy L.G."/>
            <person name="Riley R."/>
            <person name="Tritt A."/>
            <person name="Adam C."/>
            <person name="Daum C."/>
            <person name="Floudas D."/>
            <person name="Sun H."/>
            <person name="Yadav J.S."/>
            <person name="Pangilinan J."/>
            <person name="Larsson K.H."/>
            <person name="Matsuura K."/>
            <person name="Barry K."/>
            <person name="Labutti K."/>
            <person name="Kuo R."/>
            <person name="Ohm R.A."/>
            <person name="Bhattacharya S.S."/>
            <person name="Shirouzu T."/>
            <person name="Yoshinaga Y."/>
            <person name="Martin F.M."/>
            <person name="Grigoriev I.V."/>
            <person name="Hibbett D.S."/>
        </authorList>
    </citation>
    <scope>NUCLEOTIDE SEQUENCE [LARGE SCALE GENOMIC DNA]</scope>
    <source>
        <strain evidence="10 11">CBS 109695</strain>
    </source>
</reference>
<proteinExistence type="inferred from homology"/>
<dbReference type="HAMAP" id="MF_00101">
    <property type="entry name" value="AcpS"/>
    <property type="match status" value="1"/>
</dbReference>
<dbReference type="InterPro" id="IPR002582">
    <property type="entry name" value="ACPS"/>
</dbReference>
<dbReference type="STRING" id="436010.A0A166VNG5"/>
<accession>A0A166VNG5</accession>
<evidence type="ECO:0000256" key="7">
    <source>
        <dbReference type="ARBA" id="ARBA00023160"/>
    </source>
</evidence>
<keyword evidence="5" id="KW-0460">Magnesium</keyword>
<evidence type="ECO:0000313" key="9">
    <source>
        <dbReference type="EMBL" id="KZP03847.1"/>
    </source>
</evidence>
<dbReference type="InterPro" id="IPR004568">
    <property type="entry name" value="Ppantetheine-prot_Trfase_dom"/>
</dbReference>
<keyword evidence="7" id="KW-0275">Fatty acid biosynthesis</keyword>
<gene>
    <name evidence="9" type="ORF">FIBSPDRAFT_844574</name>
    <name evidence="10" type="ORF">FIBSPDRAFT_916259</name>
</gene>
<evidence type="ECO:0000256" key="3">
    <source>
        <dbReference type="ARBA" id="ARBA00022723"/>
    </source>
</evidence>
<evidence type="ECO:0000313" key="11">
    <source>
        <dbReference type="Proteomes" id="UP000076532"/>
    </source>
</evidence>
<dbReference type="AlphaFoldDB" id="A0A166VNG5"/>
<organism evidence="10 11">
    <name type="scientific">Athelia psychrophila</name>
    <dbReference type="NCBI Taxonomy" id="1759441"/>
    <lineage>
        <taxon>Eukaryota</taxon>
        <taxon>Fungi</taxon>
        <taxon>Dikarya</taxon>
        <taxon>Basidiomycota</taxon>
        <taxon>Agaricomycotina</taxon>
        <taxon>Agaricomycetes</taxon>
        <taxon>Agaricomycetidae</taxon>
        <taxon>Atheliales</taxon>
        <taxon>Atheliaceae</taxon>
        <taxon>Athelia</taxon>
    </lineage>
</organism>
<evidence type="ECO:0000256" key="4">
    <source>
        <dbReference type="ARBA" id="ARBA00022832"/>
    </source>
</evidence>
<dbReference type="NCBIfam" id="TIGR00556">
    <property type="entry name" value="pantethn_trn"/>
    <property type="match status" value="1"/>
</dbReference>
<dbReference type="GO" id="GO:0006633">
    <property type="term" value="P:fatty acid biosynthetic process"/>
    <property type="evidence" value="ECO:0007669"/>
    <property type="project" value="UniProtKB-KW"/>
</dbReference>
<evidence type="ECO:0000256" key="2">
    <source>
        <dbReference type="ARBA" id="ARBA00022679"/>
    </source>
</evidence>